<dbReference type="Proteomes" id="UP000075606">
    <property type="component" value="Unassembled WGS sequence"/>
</dbReference>
<evidence type="ECO:0000313" key="1">
    <source>
        <dbReference type="EMBL" id="KYG75735.1"/>
    </source>
</evidence>
<evidence type="ECO:0000313" key="2">
    <source>
        <dbReference type="Proteomes" id="UP000075606"/>
    </source>
</evidence>
<keyword evidence="2" id="KW-1185">Reference proteome</keyword>
<dbReference type="RefSeq" id="WP_068219508.1">
    <property type="nucleotide sequence ID" value="NZ_LRPC01000012.1"/>
</dbReference>
<organism evidence="1 2">
    <name type="scientific">Roseivirga spongicola</name>
    <dbReference type="NCBI Taxonomy" id="333140"/>
    <lineage>
        <taxon>Bacteria</taxon>
        <taxon>Pseudomonadati</taxon>
        <taxon>Bacteroidota</taxon>
        <taxon>Cytophagia</taxon>
        <taxon>Cytophagales</taxon>
        <taxon>Roseivirgaceae</taxon>
        <taxon>Roseivirga</taxon>
    </lineage>
</organism>
<sequence>MLNRINISDFDKEIPLGDSLAQASLELMFIKSESVIEEYDQILNPQIFPEHRERILQFKNEIKPALKLFADGLTEELTETHLLLII</sequence>
<protein>
    <submittedName>
        <fullName evidence="1">Uncharacterized protein</fullName>
    </submittedName>
</protein>
<name>A0A150XAI1_9BACT</name>
<gene>
    <name evidence="1" type="ORF">AWW68_07825</name>
</gene>
<comment type="caution">
    <text evidence="1">The sequence shown here is derived from an EMBL/GenBank/DDBJ whole genome shotgun (WGS) entry which is preliminary data.</text>
</comment>
<dbReference type="EMBL" id="LRPC01000012">
    <property type="protein sequence ID" value="KYG75735.1"/>
    <property type="molecule type" value="Genomic_DNA"/>
</dbReference>
<proteinExistence type="predicted"/>
<dbReference type="AlphaFoldDB" id="A0A150XAI1"/>
<accession>A0A150XAI1</accession>
<reference evidence="1 2" key="1">
    <citation type="submission" date="2016-01" db="EMBL/GenBank/DDBJ databases">
        <title>Genome sequencing of Roseivirga spongicola UST030701-084.</title>
        <authorList>
            <person name="Selvaratnam C."/>
            <person name="Thevarajoo S."/>
            <person name="Goh K.M."/>
            <person name="Ee R."/>
            <person name="Chan K.-G."/>
            <person name="Chong C.S."/>
        </authorList>
    </citation>
    <scope>NUCLEOTIDE SEQUENCE [LARGE SCALE GENOMIC DNA]</scope>
    <source>
        <strain evidence="1 2">UST030701-084</strain>
    </source>
</reference>